<evidence type="ECO:0000313" key="2">
    <source>
        <dbReference type="Proteomes" id="UP001241377"/>
    </source>
</evidence>
<accession>A0ACC2UWI8</accession>
<reference evidence="1" key="1">
    <citation type="submission" date="2023-04" db="EMBL/GenBank/DDBJ databases">
        <title>Draft Genome sequencing of Naganishia species isolated from polar environments using Oxford Nanopore Technology.</title>
        <authorList>
            <person name="Leo P."/>
            <person name="Venkateswaran K."/>
        </authorList>
    </citation>
    <scope>NUCLEOTIDE SEQUENCE</scope>
    <source>
        <strain evidence="1">MNA-CCFEE 5261</strain>
    </source>
</reference>
<keyword evidence="2" id="KW-1185">Reference proteome</keyword>
<dbReference type="EMBL" id="JASBWR010000153">
    <property type="protein sequence ID" value="KAJ9091218.1"/>
    <property type="molecule type" value="Genomic_DNA"/>
</dbReference>
<organism evidence="1 2">
    <name type="scientific">Naganishia cerealis</name>
    <dbReference type="NCBI Taxonomy" id="610337"/>
    <lineage>
        <taxon>Eukaryota</taxon>
        <taxon>Fungi</taxon>
        <taxon>Dikarya</taxon>
        <taxon>Basidiomycota</taxon>
        <taxon>Agaricomycotina</taxon>
        <taxon>Tremellomycetes</taxon>
        <taxon>Filobasidiales</taxon>
        <taxon>Filobasidiaceae</taxon>
        <taxon>Naganishia</taxon>
    </lineage>
</organism>
<name>A0ACC2UWI8_9TREE</name>
<dbReference type="Proteomes" id="UP001241377">
    <property type="component" value="Unassembled WGS sequence"/>
</dbReference>
<sequence length="259" mass="28043">MEGLIDNAKKFMASEEGQKMQSTFGELQYAENKSLFMVKSFSLTSATIQGGAEVDQFLGKSSSGDNVVSRDSSNPSYGSKGDSSNQYTEQNQNRQLLDEADDFSQVGGRGQRADTGVSGDTSKADVRERDTDYSGYGGEDWQYRSSVVEYLFLATAEGGWGANLGGDSFSRQNQLAADKPESGRGGQTEGRTGDNETNYDGGRGASGLDASGTSTPAYRQEDVVLTFMTMCFHLELSLNPYGDNSTKMDSQNPLHEQHH</sequence>
<evidence type="ECO:0000313" key="1">
    <source>
        <dbReference type="EMBL" id="KAJ9091218.1"/>
    </source>
</evidence>
<protein>
    <submittedName>
        <fullName evidence="1">Uncharacterized protein</fullName>
    </submittedName>
</protein>
<proteinExistence type="predicted"/>
<comment type="caution">
    <text evidence="1">The sequence shown here is derived from an EMBL/GenBank/DDBJ whole genome shotgun (WGS) entry which is preliminary data.</text>
</comment>
<gene>
    <name evidence="1" type="ORF">QFC19_009214</name>
</gene>